<dbReference type="CDD" id="cd16018">
    <property type="entry name" value="Enpp"/>
    <property type="match status" value="1"/>
</dbReference>
<dbReference type="InterPro" id="IPR002591">
    <property type="entry name" value="Phosphodiest/P_Trfase"/>
</dbReference>
<dbReference type="Gene3D" id="3.40.720.10">
    <property type="entry name" value="Alkaline Phosphatase, subunit A"/>
    <property type="match status" value="1"/>
</dbReference>
<dbReference type="PANTHER" id="PTHR10151">
    <property type="entry name" value="ECTONUCLEOTIDE PYROPHOSPHATASE/PHOSPHODIESTERASE"/>
    <property type="match status" value="1"/>
</dbReference>
<dbReference type="Gene3D" id="3.30.1360.180">
    <property type="match status" value="1"/>
</dbReference>
<dbReference type="FunCoup" id="F4R3T2">
    <property type="interactions" value="140"/>
</dbReference>
<dbReference type="STRING" id="747676.F4R3T2"/>
<dbReference type="GO" id="GO:0009141">
    <property type="term" value="P:nucleoside triphosphate metabolic process"/>
    <property type="evidence" value="ECO:0007669"/>
    <property type="project" value="TreeGrafter"/>
</dbReference>
<dbReference type="OrthoDB" id="415411at2759"/>
<feature type="compositionally biased region" description="Acidic residues" evidence="1">
    <location>
        <begin position="28"/>
        <end position="51"/>
    </location>
</feature>
<dbReference type="GO" id="GO:0047429">
    <property type="term" value="F:nucleoside triphosphate diphosphatase activity"/>
    <property type="evidence" value="ECO:0007669"/>
    <property type="project" value="TreeGrafter"/>
</dbReference>
<evidence type="ECO:0000256" key="2">
    <source>
        <dbReference type="SAM" id="Phobius"/>
    </source>
</evidence>
<dbReference type="PANTHER" id="PTHR10151:SF120">
    <property type="entry name" value="BIS(5'-ADENOSYL)-TRIPHOSPHATASE"/>
    <property type="match status" value="1"/>
</dbReference>
<dbReference type="FunFam" id="3.30.1360.180:FF:000003">
    <property type="entry name" value="Type I phosphodiesterase/nucleotide pyrophosphatase family protein"/>
    <property type="match status" value="1"/>
</dbReference>
<dbReference type="SUPFAM" id="SSF53649">
    <property type="entry name" value="Alkaline phosphatase-like"/>
    <property type="match status" value="1"/>
</dbReference>
<dbReference type="EMBL" id="GL883090">
    <property type="protein sequence ID" value="EGG12682.1"/>
    <property type="molecule type" value="Genomic_DNA"/>
</dbReference>
<keyword evidence="2" id="KW-0472">Membrane</keyword>
<name>F4R3T2_MELLP</name>
<feature type="transmembrane region" description="Helical" evidence="2">
    <location>
        <begin position="72"/>
        <end position="93"/>
    </location>
</feature>
<proteinExistence type="predicted"/>
<dbReference type="GO" id="GO:0017111">
    <property type="term" value="F:ribonucleoside triphosphate phosphatase activity"/>
    <property type="evidence" value="ECO:0007669"/>
    <property type="project" value="TreeGrafter"/>
</dbReference>
<feature type="compositionally biased region" description="Polar residues" evidence="1">
    <location>
        <begin position="52"/>
        <end position="63"/>
    </location>
</feature>
<reference evidence="4" key="1">
    <citation type="journal article" date="2011" name="Proc. Natl. Acad. Sci. U.S.A.">
        <title>Obligate biotrophy features unraveled by the genomic analysis of rust fungi.</title>
        <authorList>
            <person name="Duplessis S."/>
            <person name="Cuomo C.A."/>
            <person name="Lin Y.-C."/>
            <person name="Aerts A."/>
            <person name="Tisserant E."/>
            <person name="Veneault-Fourrey C."/>
            <person name="Joly D.L."/>
            <person name="Hacquard S."/>
            <person name="Amselem J."/>
            <person name="Cantarel B.L."/>
            <person name="Chiu R."/>
            <person name="Coutinho P.M."/>
            <person name="Feau N."/>
            <person name="Field M."/>
            <person name="Frey P."/>
            <person name="Gelhaye E."/>
            <person name="Goldberg J."/>
            <person name="Grabherr M.G."/>
            <person name="Kodira C.D."/>
            <person name="Kohler A."/>
            <person name="Kuees U."/>
            <person name="Lindquist E.A."/>
            <person name="Lucas S.M."/>
            <person name="Mago R."/>
            <person name="Mauceli E."/>
            <person name="Morin E."/>
            <person name="Murat C."/>
            <person name="Pangilinan J.L."/>
            <person name="Park R."/>
            <person name="Pearson M."/>
            <person name="Quesneville H."/>
            <person name="Rouhier N."/>
            <person name="Sakthikumar S."/>
            <person name="Salamov A.A."/>
            <person name="Schmutz J."/>
            <person name="Selles B."/>
            <person name="Shapiro H."/>
            <person name="Tanguay P."/>
            <person name="Tuskan G.A."/>
            <person name="Henrissat B."/>
            <person name="Van de Peer Y."/>
            <person name="Rouze P."/>
            <person name="Ellis J.G."/>
            <person name="Dodds P.N."/>
            <person name="Schein J.E."/>
            <person name="Zhong S."/>
            <person name="Hamelin R.C."/>
            <person name="Grigoriev I.V."/>
            <person name="Szabo L.J."/>
            <person name="Martin F."/>
        </authorList>
    </citation>
    <scope>NUCLEOTIDE SEQUENCE [LARGE SCALE GENOMIC DNA]</scope>
    <source>
        <strain evidence="4">98AG31 / pathotype 3-4-7</strain>
    </source>
</reference>
<dbReference type="KEGG" id="mlr:MELLADRAFT_46368"/>
<dbReference type="RefSeq" id="XP_007403620.1">
    <property type="nucleotide sequence ID" value="XM_007403558.1"/>
</dbReference>
<dbReference type="Proteomes" id="UP000001072">
    <property type="component" value="Unassembled WGS sequence"/>
</dbReference>
<dbReference type="VEuPathDB" id="FungiDB:MELLADRAFT_46368"/>
<dbReference type="GeneID" id="18928335"/>
<organism evidence="4">
    <name type="scientific">Melampsora larici-populina (strain 98AG31 / pathotype 3-4-7)</name>
    <name type="common">Poplar leaf rust fungus</name>
    <dbReference type="NCBI Taxonomy" id="747676"/>
    <lineage>
        <taxon>Eukaryota</taxon>
        <taxon>Fungi</taxon>
        <taxon>Dikarya</taxon>
        <taxon>Basidiomycota</taxon>
        <taxon>Pucciniomycotina</taxon>
        <taxon>Pucciniomycetes</taxon>
        <taxon>Pucciniales</taxon>
        <taxon>Melampsoraceae</taxon>
        <taxon>Melampsora</taxon>
    </lineage>
</organism>
<evidence type="ECO:0000256" key="1">
    <source>
        <dbReference type="SAM" id="MobiDB-lite"/>
    </source>
</evidence>
<evidence type="ECO:0000313" key="4">
    <source>
        <dbReference type="Proteomes" id="UP000001072"/>
    </source>
</evidence>
<sequence>MAKDDETELELIKRKPLNENQGNHEETTSEQESDPGVESYSESESESESDINDNQSRLINTSNQNPIKPRTYLILSTISIIFILFIFSIAPHFSIESISKTTLKQIKPIGPPGSITSNTEHWASQGGTWNNVDLDEKFKESDKLASLSNSTHHFKKTLIVVSLDGFRLDYLDRNLTSNLISLTEKGGLRAKGLKPQFPSLTFPNHWSMLTGLYPESHGIVSNNFYDPNLDLNFTNTNPSISWDSYWWGGEPIWSTASKNQMKTAVMMWPGPPYTSEKIRPTYWRAFQEHFKWSKRIQLLESWLDMPIHERPELIFIYLPDLDEVGHRNGAESSQLNQTLIQMNHFVNRLDQSLSNRNLSEIVDVVYVSDHGMSSSDDHRLIYLDQILGSKHFSNLIGIDGWPAAGLRFKEGYDLESVLKQLDKSSQHSESFKVYTHETMPDRWHFSNNQRIAPIYIVPSLGWVVTTTQEHKVEMKGHFRTKGIHGYDNDLEEMQGIFFAYGPSFRKKSIKSNLIDRFSNLEIYSLIIKLLNITDHLPKQNSTLNFWDQYL</sequence>
<dbReference type="eggNOG" id="KOG2645">
    <property type="taxonomic scope" value="Eukaryota"/>
</dbReference>
<gene>
    <name evidence="3" type="ORF">MELLADRAFT_46368</name>
</gene>
<feature type="region of interest" description="Disordered" evidence="1">
    <location>
        <begin position="1"/>
        <end position="63"/>
    </location>
</feature>
<keyword evidence="2" id="KW-1133">Transmembrane helix</keyword>
<dbReference type="HOGENOM" id="CLU_017594_4_1_1"/>
<protein>
    <recommendedName>
        <fullName evidence="5">Phosphodiest-domain-containing protein</fullName>
    </recommendedName>
</protein>
<keyword evidence="4" id="KW-1185">Reference proteome</keyword>
<dbReference type="AlphaFoldDB" id="F4R3T2"/>
<evidence type="ECO:0000313" key="3">
    <source>
        <dbReference type="EMBL" id="EGG12682.1"/>
    </source>
</evidence>
<dbReference type="InterPro" id="IPR017850">
    <property type="entry name" value="Alkaline_phosphatase_core_sf"/>
</dbReference>
<keyword evidence="2" id="KW-0812">Transmembrane</keyword>
<evidence type="ECO:0008006" key="5">
    <source>
        <dbReference type="Google" id="ProtNLM"/>
    </source>
</evidence>
<feature type="compositionally biased region" description="Basic and acidic residues" evidence="1">
    <location>
        <begin position="1"/>
        <end position="27"/>
    </location>
</feature>
<dbReference type="InParanoid" id="F4R3T2"/>
<accession>F4R3T2</accession>
<dbReference type="Pfam" id="PF01663">
    <property type="entry name" value="Phosphodiest"/>
    <property type="match status" value="1"/>
</dbReference>